<accession>A0A1F6WVE6</accession>
<dbReference type="GO" id="GO:0043565">
    <property type="term" value="F:sequence-specific DNA binding"/>
    <property type="evidence" value="ECO:0007669"/>
    <property type="project" value="InterPro"/>
</dbReference>
<dbReference type="PANTHER" id="PTHR40080:SF1">
    <property type="entry name" value="TRPR-LIKE PROTEIN YERC_YECD"/>
    <property type="match status" value="1"/>
</dbReference>
<reference evidence="1 2" key="1">
    <citation type="journal article" date="2016" name="Nat. Commun.">
        <title>Thousands of microbial genomes shed light on interconnected biogeochemical processes in an aquifer system.</title>
        <authorList>
            <person name="Anantharaman K."/>
            <person name="Brown C.T."/>
            <person name="Hug L.A."/>
            <person name="Sharon I."/>
            <person name="Castelle C.J."/>
            <person name="Probst A.J."/>
            <person name="Thomas B.C."/>
            <person name="Singh A."/>
            <person name="Wilkins M.J."/>
            <person name="Karaoz U."/>
            <person name="Brodie E.L."/>
            <person name="Williams K.H."/>
            <person name="Hubbard S.S."/>
            <person name="Banfield J.F."/>
        </authorList>
    </citation>
    <scope>NUCLEOTIDE SEQUENCE [LARGE SCALE GENOMIC DNA]</scope>
</reference>
<evidence type="ECO:0000313" key="2">
    <source>
        <dbReference type="Proteomes" id="UP000176187"/>
    </source>
</evidence>
<dbReference type="EMBL" id="MFUY01000021">
    <property type="protein sequence ID" value="OGI85847.1"/>
    <property type="molecule type" value="Genomic_DNA"/>
</dbReference>
<dbReference type="AlphaFoldDB" id="A0A1F6WVE6"/>
<comment type="caution">
    <text evidence="1">The sequence shown here is derived from an EMBL/GenBank/DDBJ whole genome shotgun (WGS) entry which is preliminary data.</text>
</comment>
<dbReference type="InterPro" id="IPR010921">
    <property type="entry name" value="Trp_repressor/repl_initiator"/>
</dbReference>
<dbReference type="Proteomes" id="UP000176187">
    <property type="component" value="Unassembled WGS sequence"/>
</dbReference>
<sequence length="112" mass="12796">MDWNTKENRQLIAGILKLENADEAKRFLRDLMTPQEIKEFANRFEAASLLSSDMQYNYIIEKTGLSSATIARIAKWLYGSLGGYRLILARLSNPIANHHHNHPKLRKGLSLS</sequence>
<dbReference type="PANTHER" id="PTHR40080">
    <property type="entry name" value="LMO1763 PROTEIN"/>
    <property type="match status" value="1"/>
</dbReference>
<dbReference type="InterPro" id="IPR000831">
    <property type="entry name" value="Trp_repress"/>
</dbReference>
<dbReference type="Gene3D" id="1.10.1270.10">
    <property type="entry name" value="TrpR-like"/>
    <property type="match status" value="1"/>
</dbReference>
<dbReference type="InterPro" id="IPR013368">
    <property type="entry name" value="YecD_YerC"/>
</dbReference>
<dbReference type="InterPro" id="IPR038116">
    <property type="entry name" value="TrpR-like_sf"/>
</dbReference>
<dbReference type="PIRSF" id="PIRSF012508">
    <property type="entry name" value="YerC"/>
    <property type="match status" value="1"/>
</dbReference>
<evidence type="ECO:0008006" key="3">
    <source>
        <dbReference type="Google" id="ProtNLM"/>
    </source>
</evidence>
<proteinExistence type="predicted"/>
<dbReference type="STRING" id="1801774.A3A05_02015"/>
<evidence type="ECO:0000313" key="1">
    <source>
        <dbReference type="EMBL" id="OGI85847.1"/>
    </source>
</evidence>
<organism evidence="1 2">
    <name type="scientific">Candidatus Nomurabacteria bacterium RIFCSPLOWO2_01_FULL_41_12</name>
    <dbReference type="NCBI Taxonomy" id="1801774"/>
    <lineage>
        <taxon>Bacteria</taxon>
        <taxon>Candidatus Nomuraibacteriota</taxon>
    </lineage>
</organism>
<name>A0A1F6WVE6_9BACT</name>
<protein>
    <recommendedName>
        <fullName evidence="3">TrpR, YerC/YecD</fullName>
    </recommendedName>
</protein>
<dbReference type="Pfam" id="PF01371">
    <property type="entry name" value="Trp_repressor"/>
    <property type="match status" value="1"/>
</dbReference>
<dbReference type="SUPFAM" id="SSF48295">
    <property type="entry name" value="TrpR-like"/>
    <property type="match status" value="1"/>
</dbReference>
<dbReference type="GO" id="GO:0003700">
    <property type="term" value="F:DNA-binding transcription factor activity"/>
    <property type="evidence" value="ECO:0007669"/>
    <property type="project" value="InterPro"/>
</dbReference>
<gene>
    <name evidence="1" type="ORF">A3A05_02015</name>
</gene>
<dbReference type="NCBIfam" id="TIGR02531">
    <property type="entry name" value="yecD_yerC"/>
    <property type="match status" value="1"/>
</dbReference>